<dbReference type="EMBL" id="CP115611">
    <property type="protein sequence ID" value="WBW70790.1"/>
    <property type="molecule type" value="Genomic_DNA"/>
</dbReference>
<dbReference type="PANTHER" id="PTHR23508">
    <property type="entry name" value="CARBOXYLIC ACID TRANSPORTER PROTEIN HOMOLOG"/>
    <property type="match status" value="1"/>
</dbReference>
<dbReference type="AlphaFoldDB" id="A0AAF0AUB3"/>
<reference evidence="8 9" key="1">
    <citation type="journal article" date="2023" name="G3 (Bethesda)">
        <title>A high-quality reference genome for the fission yeast Schizosaccharomyces osmophilus.</title>
        <authorList>
            <person name="Jia G.S."/>
            <person name="Zhang W.C."/>
            <person name="Liang Y."/>
            <person name="Liu X.H."/>
            <person name="Rhind N."/>
            <person name="Pidoux A."/>
            <person name="Brysch-Herzberg M."/>
            <person name="Du L.L."/>
        </authorList>
    </citation>
    <scope>NUCLEOTIDE SEQUENCE [LARGE SCALE GENOMIC DNA]</scope>
    <source>
        <strain evidence="8 9">CBS 15793</strain>
    </source>
</reference>
<feature type="transmembrane region" description="Helical" evidence="6">
    <location>
        <begin position="379"/>
        <end position="404"/>
    </location>
</feature>
<keyword evidence="2 6" id="KW-0812">Transmembrane</keyword>
<dbReference type="RefSeq" id="XP_056035033.1">
    <property type="nucleotide sequence ID" value="XM_056178860.1"/>
</dbReference>
<protein>
    <submittedName>
        <fullName evidence="8">Glycerophosphodiester transporter</fullName>
    </submittedName>
</protein>
<dbReference type="SUPFAM" id="SSF103473">
    <property type="entry name" value="MFS general substrate transporter"/>
    <property type="match status" value="1"/>
</dbReference>
<feature type="transmembrane region" description="Helical" evidence="6">
    <location>
        <begin position="163"/>
        <end position="185"/>
    </location>
</feature>
<feature type="transmembrane region" description="Helical" evidence="6">
    <location>
        <begin position="443"/>
        <end position="462"/>
    </location>
</feature>
<dbReference type="Proteomes" id="UP001212411">
    <property type="component" value="Chromosome 1"/>
</dbReference>
<feature type="region of interest" description="Disordered" evidence="5">
    <location>
        <begin position="1"/>
        <end position="29"/>
    </location>
</feature>
<keyword evidence="3 6" id="KW-1133">Transmembrane helix</keyword>
<feature type="transmembrane region" description="Helical" evidence="6">
    <location>
        <begin position="285"/>
        <end position="304"/>
    </location>
</feature>
<dbReference type="GeneID" id="80873549"/>
<feature type="transmembrane region" description="Helical" evidence="6">
    <location>
        <begin position="197"/>
        <end position="221"/>
    </location>
</feature>
<feature type="transmembrane region" description="Helical" evidence="6">
    <location>
        <begin position="233"/>
        <end position="252"/>
    </location>
</feature>
<dbReference type="Gene3D" id="1.20.1250.20">
    <property type="entry name" value="MFS general substrate transporter like domains"/>
    <property type="match status" value="1"/>
</dbReference>
<evidence type="ECO:0000256" key="4">
    <source>
        <dbReference type="ARBA" id="ARBA00023136"/>
    </source>
</evidence>
<dbReference type="PROSITE" id="PS50850">
    <property type="entry name" value="MFS"/>
    <property type="match status" value="1"/>
</dbReference>
<feature type="transmembrane region" description="Helical" evidence="6">
    <location>
        <begin position="324"/>
        <end position="345"/>
    </location>
</feature>
<evidence type="ECO:0000256" key="6">
    <source>
        <dbReference type="SAM" id="Phobius"/>
    </source>
</evidence>
<dbReference type="PANTHER" id="PTHR23508:SF10">
    <property type="entry name" value="CARBOXYLIC ACID TRANSPORTER PROTEIN HOMOLOG"/>
    <property type="match status" value="1"/>
</dbReference>
<dbReference type="InterPro" id="IPR036259">
    <property type="entry name" value="MFS_trans_sf"/>
</dbReference>
<feature type="transmembrane region" description="Helical" evidence="6">
    <location>
        <begin position="416"/>
        <end position="437"/>
    </location>
</feature>
<dbReference type="GO" id="GO:0046943">
    <property type="term" value="F:carboxylic acid transmembrane transporter activity"/>
    <property type="evidence" value="ECO:0007669"/>
    <property type="project" value="TreeGrafter"/>
</dbReference>
<organism evidence="8 9">
    <name type="scientific">Schizosaccharomyces osmophilus</name>
    <dbReference type="NCBI Taxonomy" id="2545709"/>
    <lineage>
        <taxon>Eukaryota</taxon>
        <taxon>Fungi</taxon>
        <taxon>Dikarya</taxon>
        <taxon>Ascomycota</taxon>
        <taxon>Taphrinomycotina</taxon>
        <taxon>Schizosaccharomycetes</taxon>
        <taxon>Schizosaccharomycetales</taxon>
        <taxon>Schizosaccharomycetaceae</taxon>
        <taxon>Schizosaccharomyces</taxon>
    </lineage>
</organism>
<evidence type="ECO:0000256" key="2">
    <source>
        <dbReference type="ARBA" id="ARBA00022692"/>
    </source>
</evidence>
<accession>A0AAF0AUB3</accession>
<name>A0AAF0AUB3_9SCHI</name>
<feature type="transmembrane region" description="Helical" evidence="6">
    <location>
        <begin position="352"/>
        <end position="373"/>
    </location>
</feature>
<feature type="transmembrane region" description="Helical" evidence="6">
    <location>
        <begin position="106"/>
        <end position="125"/>
    </location>
</feature>
<evidence type="ECO:0000313" key="8">
    <source>
        <dbReference type="EMBL" id="WBW70790.1"/>
    </source>
</evidence>
<dbReference type="InterPro" id="IPR005828">
    <property type="entry name" value="MFS_sugar_transport-like"/>
</dbReference>
<dbReference type="GO" id="GO:0005886">
    <property type="term" value="C:plasma membrane"/>
    <property type="evidence" value="ECO:0007669"/>
    <property type="project" value="TreeGrafter"/>
</dbReference>
<comment type="subcellular location">
    <subcellularLocation>
        <location evidence="1">Membrane</location>
        <topology evidence="1">Multi-pass membrane protein</topology>
    </subcellularLocation>
</comment>
<gene>
    <name evidence="8" type="ORF">SOMG_00061</name>
</gene>
<evidence type="ECO:0000256" key="1">
    <source>
        <dbReference type="ARBA" id="ARBA00004141"/>
    </source>
</evidence>
<feature type="transmembrane region" description="Helical" evidence="6">
    <location>
        <begin position="132"/>
        <end position="151"/>
    </location>
</feature>
<sequence length="497" mass="54307">MSETKKSETSNEDTFIGIQVPPNAKSKKSFDSSVDFIDVTKEADNQPPEVKPYKTWKQYLEVAVCGSSLLSDGYCLSSIGMVITILKKLYPKESKEHHNIKHISTGSYIGTIVGQLFFGVFSDVLGRKAGMITSTVILIIATALCAGAYGYHGSINGMMQAMIAYRFFLGIGVGAEFVCGSISASESSAEIRSGIRHAIFVIVTDTATVVGHVLGALVPYILACIFGQEHLRIVWRLSIGFGVILPIVFLILRLRMKEVKAYTIHRVSIRKVPWLSVAKMYGPRLCLTSIIWFANDLIVCAFSLYSSSIIKSLLPSDASIARTFGWTVLIQAFSVPGSLLGAYFSDVIGPKYCLIVGMVLQGTVGFFMSGFYPQLIRKIAGFCVLYGVFLSLSEFGVLSNIRLLSAKTSPTPIRGLYCGIAVTAARCGAIAGIYVFGGDQLQKYFYVASGIYFFIAFLSFFLPNVGQSCVETENDRFLECCVLEGIDPKSLRDNPDF</sequence>
<keyword evidence="4 6" id="KW-0472">Membrane</keyword>
<feature type="domain" description="Major facilitator superfamily (MFS) profile" evidence="7">
    <location>
        <begin position="61"/>
        <end position="467"/>
    </location>
</feature>
<evidence type="ECO:0000259" key="7">
    <source>
        <dbReference type="PROSITE" id="PS50850"/>
    </source>
</evidence>
<dbReference type="InterPro" id="IPR020846">
    <property type="entry name" value="MFS_dom"/>
</dbReference>
<evidence type="ECO:0000256" key="3">
    <source>
        <dbReference type="ARBA" id="ARBA00022989"/>
    </source>
</evidence>
<feature type="transmembrane region" description="Helical" evidence="6">
    <location>
        <begin position="59"/>
        <end position="86"/>
    </location>
</feature>
<keyword evidence="9" id="KW-1185">Reference proteome</keyword>
<evidence type="ECO:0000256" key="5">
    <source>
        <dbReference type="SAM" id="MobiDB-lite"/>
    </source>
</evidence>
<proteinExistence type="predicted"/>
<evidence type="ECO:0000313" key="9">
    <source>
        <dbReference type="Proteomes" id="UP001212411"/>
    </source>
</evidence>
<dbReference type="KEGG" id="som:SOMG_00061"/>
<dbReference type="Pfam" id="PF00083">
    <property type="entry name" value="Sugar_tr"/>
    <property type="match status" value="2"/>
</dbReference>